<dbReference type="InParanoid" id="A0A067P8C4"/>
<protein>
    <submittedName>
        <fullName evidence="2">Uncharacterized protein</fullName>
    </submittedName>
</protein>
<name>A0A067P8C4_9AGAM</name>
<evidence type="ECO:0000313" key="2">
    <source>
        <dbReference type="EMBL" id="KDQ51158.1"/>
    </source>
</evidence>
<feature type="region of interest" description="Disordered" evidence="1">
    <location>
        <begin position="81"/>
        <end position="113"/>
    </location>
</feature>
<dbReference type="Proteomes" id="UP000027265">
    <property type="component" value="Unassembled WGS sequence"/>
</dbReference>
<dbReference type="AlphaFoldDB" id="A0A067P8C4"/>
<organism evidence="2 3">
    <name type="scientific">Jaapia argillacea MUCL 33604</name>
    <dbReference type="NCBI Taxonomy" id="933084"/>
    <lineage>
        <taxon>Eukaryota</taxon>
        <taxon>Fungi</taxon>
        <taxon>Dikarya</taxon>
        <taxon>Basidiomycota</taxon>
        <taxon>Agaricomycotina</taxon>
        <taxon>Agaricomycetes</taxon>
        <taxon>Agaricomycetidae</taxon>
        <taxon>Jaapiales</taxon>
        <taxon>Jaapiaceae</taxon>
        <taxon>Jaapia</taxon>
    </lineage>
</organism>
<reference evidence="3" key="1">
    <citation type="journal article" date="2014" name="Proc. Natl. Acad. Sci. U.S.A.">
        <title>Extensive sampling of basidiomycete genomes demonstrates inadequacy of the white-rot/brown-rot paradigm for wood decay fungi.</title>
        <authorList>
            <person name="Riley R."/>
            <person name="Salamov A.A."/>
            <person name="Brown D.W."/>
            <person name="Nagy L.G."/>
            <person name="Floudas D."/>
            <person name="Held B.W."/>
            <person name="Levasseur A."/>
            <person name="Lombard V."/>
            <person name="Morin E."/>
            <person name="Otillar R."/>
            <person name="Lindquist E.A."/>
            <person name="Sun H."/>
            <person name="LaButti K.M."/>
            <person name="Schmutz J."/>
            <person name="Jabbour D."/>
            <person name="Luo H."/>
            <person name="Baker S.E."/>
            <person name="Pisabarro A.G."/>
            <person name="Walton J.D."/>
            <person name="Blanchette R.A."/>
            <person name="Henrissat B."/>
            <person name="Martin F."/>
            <person name="Cullen D."/>
            <person name="Hibbett D.S."/>
            <person name="Grigoriev I.V."/>
        </authorList>
    </citation>
    <scope>NUCLEOTIDE SEQUENCE [LARGE SCALE GENOMIC DNA]</scope>
    <source>
        <strain evidence="3">MUCL 33604</strain>
    </source>
</reference>
<dbReference type="HOGENOM" id="CLU_454189_0_0_1"/>
<feature type="region of interest" description="Disordered" evidence="1">
    <location>
        <begin position="264"/>
        <end position="288"/>
    </location>
</feature>
<feature type="compositionally biased region" description="Basic and acidic residues" evidence="1">
    <location>
        <begin position="272"/>
        <end position="283"/>
    </location>
</feature>
<dbReference type="EMBL" id="KL197751">
    <property type="protein sequence ID" value="KDQ51158.1"/>
    <property type="molecule type" value="Genomic_DNA"/>
</dbReference>
<accession>A0A067P8C4</accession>
<gene>
    <name evidence="2" type="ORF">JAAARDRAFT_41422</name>
</gene>
<proteinExistence type="predicted"/>
<sequence>MQTLLCRSLESLASAAETDTVVGSDSIFSVDASETTTLRSPSRFSLYTLPSATHSQDTIRDRTSAGLGILRAAQRVLMVLRRRPLRTETAPSGSAKQRPSPSSPPSGSGKEYLDGSKSLYPMKSIPTDKLSSLFNRYGIIDLGKNPADATKLDQITIQITSPRDYSCLEVLNQSIGLPKLLGLHASVHEPHAETLHTLTAFVEKLSSVTCIWLYFCLEGLNEGELSGGIGVALSRFLCAVSSSGCVSLSICQYPYRHCSLCSQRATPSGVGGKEKEASKEKRFSSPTSSLFKPAYPLPSAGAPTLSNLSSLHISLPLMLIHPWIDWTIRTINASNLSSLDLAALPSPDLSLVLPLISSPQLMCLLTHEAELADLIPFLSRHKEINCLSAMKIPGVFPEPPPKPSSFPAGFTLPQLIAVVGTPGFIFHLLSQTEQSARPRLSSFNISTTEFPHDHHLDKILPFLHTIQAIRGIHLPNVQFTCTLPCLECLTWLITQPMAILRTSKSEDGVYHIRLAYTSLPSERRFPFDDMQLLLPRWLSSFPCLKEFTLEFGRETSRSVDDERELMEGIRKSCPGISVVAVA</sequence>
<keyword evidence="3" id="KW-1185">Reference proteome</keyword>
<evidence type="ECO:0000256" key="1">
    <source>
        <dbReference type="SAM" id="MobiDB-lite"/>
    </source>
</evidence>
<evidence type="ECO:0000313" key="3">
    <source>
        <dbReference type="Proteomes" id="UP000027265"/>
    </source>
</evidence>